<dbReference type="Proteomes" id="UP001220395">
    <property type="component" value="Chromosome"/>
</dbReference>
<organism evidence="2 3">
    <name type="scientific">Sphingomonas naphthae</name>
    <dbReference type="NCBI Taxonomy" id="1813468"/>
    <lineage>
        <taxon>Bacteria</taxon>
        <taxon>Pseudomonadati</taxon>
        <taxon>Pseudomonadota</taxon>
        <taxon>Alphaproteobacteria</taxon>
        <taxon>Sphingomonadales</taxon>
        <taxon>Sphingomonadaceae</taxon>
        <taxon>Sphingomonas</taxon>
    </lineage>
</organism>
<reference evidence="2 3" key="1">
    <citation type="submission" date="2023-02" db="EMBL/GenBank/DDBJ databases">
        <title>Genome sequence of Sphingomonas naphthae.</title>
        <authorList>
            <person name="Kim S."/>
            <person name="Heo J."/>
            <person name="Kwon S.-W."/>
        </authorList>
    </citation>
    <scope>NUCLEOTIDE SEQUENCE [LARGE SCALE GENOMIC DNA]</scope>
    <source>
        <strain evidence="2 3">KACC 18716</strain>
    </source>
</reference>
<sequence length="296" mass="31849">MIVVTGASGQLGRGVISALVKKAPLSGIVASSRDTGKICDLADLGLTIRRADFDEPHSLNAAFVDAEQVLLVSADKLGDEAVRLHRNAIEAARALGVGRLLYTSHMGARHGSAFAPADQHARTEDDLAASGLPFTSLRHGFYAESCLQMVGEGLKSGELRVPADGPVSWTARADLAEADAYTLLNEGSRQGVTDPMTGSDALTMAEVAAIASEITGREVRHITVTDDEWCDDRVLSGMPRMYANMLLGMFRAARNGDFARVDPILERILRRRPRSLYDILKEALSPSTDARPNSHR</sequence>
<dbReference type="InterPro" id="IPR008030">
    <property type="entry name" value="NmrA-like"/>
</dbReference>
<dbReference type="SUPFAM" id="SSF51735">
    <property type="entry name" value="NAD(P)-binding Rossmann-fold domains"/>
    <property type="match status" value="1"/>
</dbReference>
<dbReference type="RefSeq" id="WP_273686604.1">
    <property type="nucleotide sequence ID" value="NZ_CP117411.1"/>
</dbReference>
<feature type="domain" description="NmrA-like" evidence="1">
    <location>
        <begin position="2"/>
        <end position="273"/>
    </location>
</feature>
<name>A0ABY7THE4_9SPHN</name>
<evidence type="ECO:0000313" key="2">
    <source>
        <dbReference type="EMBL" id="WCT72633.1"/>
    </source>
</evidence>
<evidence type="ECO:0000259" key="1">
    <source>
        <dbReference type="Pfam" id="PF05368"/>
    </source>
</evidence>
<dbReference type="CDD" id="cd05269">
    <property type="entry name" value="TMR_SDR_a"/>
    <property type="match status" value="1"/>
</dbReference>
<dbReference type="EMBL" id="CP117411">
    <property type="protein sequence ID" value="WCT72633.1"/>
    <property type="molecule type" value="Genomic_DNA"/>
</dbReference>
<dbReference type="PANTHER" id="PTHR47129">
    <property type="entry name" value="QUINONE OXIDOREDUCTASE 2"/>
    <property type="match status" value="1"/>
</dbReference>
<accession>A0ABY7THE4</accession>
<dbReference type="PANTHER" id="PTHR47129:SF1">
    <property type="entry name" value="NMRA-LIKE DOMAIN-CONTAINING PROTEIN"/>
    <property type="match status" value="1"/>
</dbReference>
<evidence type="ECO:0000313" key="3">
    <source>
        <dbReference type="Proteomes" id="UP001220395"/>
    </source>
</evidence>
<gene>
    <name evidence="2" type="ORF">PQ455_13450</name>
</gene>
<dbReference type="InterPro" id="IPR052718">
    <property type="entry name" value="NmrA-type_oxidoreductase"/>
</dbReference>
<protein>
    <submittedName>
        <fullName evidence="2">SDR family oxidoreductase</fullName>
    </submittedName>
</protein>
<keyword evidence="3" id="KW-1185">Reference proteome</keyword>
<dbReference type="Pfam" id="PF05368">
    <property type="entry name" value="NmrA"/>
    <property type="match status" value="1"/>
</dbReference>
<proteinExistence type="predicted"/>
<dbReference type="Gene3D" id="3.40.50.720">
    <property type="entry name" value="NAD(P)-binding Rossmann-like Domain"/>
    <property type="match status" value="1"/>
</dbReference>
<dbReference type="InterPro" id="IPR036291">
    <property type="entry name" value="NAD(P)-bd_dom_sf"/>
</dbReference>
<dbReference type="Gene3D" id="3.90.25.10">
    <property type="entry name" value="UDP-galactose 4-epimerase, domain 1"/>
    <property type="match status" value="1"/>
</dbReference>